<evidence type="ECO:0000256" key="2">
    <source>
        <dbReference type="PROSITE-ProRule" id="PRU00117"/>
    </source>
</evidence>
<dbReference type="Gene3D" id="3.30.1370.10">
    <property type="entry name" value="K Homology domain, type 1"/>
    <property type="match status" value="2"/>
</dbReference>
<dbReference type="InterPro" id="IPR004087">
    <property type="entry name" value="KH_dom"/>
</dbReference>
<evidence type="ECO:0000313" key="6">
    <source>
        <dbReference type="WBParaSite" id="nRc.2.0.1.t01066-RA"/>
    </source>
</evidence>
<dbReference type="Proteomes" id="UP000887565">
    <property type="component" value="Unplaced"/>
</dbReference>
<feature type="domain" description="K Homology" evidence="4">
    <location>
        <begin position="52"/>
        <end position="125"/>
    </location>
</feature>
<evidence type="ECO:0000259" key="4">
    <source>
        <dbReference type="SMART" id="SM00322"/>
    </source>
</evidence>
<dbReference type="SUPFAM" id="SSF54791">
    <property type="entry name" value="Eukaryotic type KH-domain (KH-domain type I)"/>
    <property type="match status" value="2"/>
</dbReference>
<dbReference type="PROSITE" id="PS50084">
    <property type="entry name" value="KH_TYPE_1"/>
    <property type="match status" value="2"/>
</dbReference>
<accession>A0A915HIC0</accession>
<proteinExistence type="predicted"/>
<name>A0A915HIC0_ROMCU</name>
<dbReference type="OMA" id="INERYVS"/>
<keyword evidence="5" id="KW-1185">Reference proteome</keyword>
<protein>
    <submittedName>
        <fullName evidence="6">K Homology domain-containing protein</fullName>
    </submittedName>
</protein>
<dbReference type="PANTHER" id="PTHR10288">
    <property type="entry name" value="KH DOMAIN CONTAINING RNA BINDING PROTEIN"/>
    <property type="match status" value="1"/>
</dbReference>
<feature type="compositionally biased region" description="Basic and acidic residues" evidence="3">
    <location>
        <begin position="1"/>
        <end position="10"/>
    </location>
</feature>
<dbReference type="WBParaSite" id="nRc.2.0.1.t01066-RA">
    <property type="protein sequence ID" value="nRc.2.0.1.t01066-RA"/>
    <property type="gene ID" value="nRc.2.0.1.g01066"/>
</dbReference>
<dbReference type="InterPro" id="IPR036612">
    <property type="entry name" value="KH_dom_type_1_sf"/>
</dbReference>
<evidence type="ECO:0000256" key="3">
    <source>
        <dbReference type="SAM" id="MobiDB-lite"/>
    </source>
</evidence>
<dbReference type="SMART" id="SM00322">
    <property type="entry name" value="KH"/>
    <property type="match status" value="2"/>
</dbReference>
<feature type="domain" description="K Homology" evidence="4">
    <location>
        <begin position="144"/>
        <end position="221"/>
    </location>
</feature>
<sequence>MKSEINRSMDEDQETLLSTLMSRKRPLESASPDPDGDECLPKKSNLSESESEAINIKVMLPTQVTGAIIGKGGEAIGKVQSDTGCRVKMTKSNDFFPGTTERVAWINGPVDAVLKVMAYFCEKNAAKTDASIKGDIFDYKQTERSKEIKLVIPSSSAGMVIGKAGEYIKSIRETTGAFAQMSGKDLVDARLQERVVTIVGRNAGDPSDMLNAVRMVLDKVSTDVNSTKAPYTNLSYVHLTASKLAATLSTLAAAAAARPNSPRSVASSLLYHTHQPSFVQQNPKSQSLPFLHPVA</sequence>
<reference evidence="6" key="1">
    <citation type="submission" date="2022-11" db="UniProtKB">
        <authorList>
            <consortium name="WormBaseParasite"/>
        </authorList>
    </citation>
    <scope>IDENTIFICATION</scope>
</reference>
<dbReference type="InterPro" id="IPR004088">
    <property type="entry name" value="KH_dom_type_1"/>
</dbReference>
<dbReference type="GO" id="GO:0003723">
    <property type="term" value="F:RNA binding"/>
    <property type="evidence" value="ECO:0007669"/>
    <property type="project" value="UniProtKB-UniRule"/>
</dbReference>
<feature type="region of interest" description="Disordered" evidence="3">
    <location>
        <begin position="1"/>
        <end position="46"/>
    </location>
</feature>
<dbReference type="Pfam" id="PF00013">
    <property type="entry name" value="KH_1"/>
    <property type="match status" value="2"/>
</dbReference>
<keyword evidence="1" id="KW-0677">Repeat</keyword>
<dbReference type="AlphaFoldDB" id="A0A915HIC0"/>
<organism evidence="5 6">
    <name type="scientific">Romanomermis culicivorax</name>
    <name type="common">Nematode worm</name>
    <dbReference type="NCBI Taxonomy" id="13658"/>
    <lineage>
        <taxon>Eukaryota</taxon>
        <taxon>Metazoa</taxon>
        <taxon>Ecdysozoa</taxon>
        <taxon>Nematoda</taxon>
        <taxon>Enoplea</taxon>
        <taxon>Dorylaimia</taxon>
        <taxon>Mermithida</taxon>
        <taxon>Mermithoidea</taxon>
        <taxon>Mermithidae</taxon>
        <taxon>Romanomermis</taxon>
    </lineage>
</organism>
<keyword evidence="2" id="KW-0694">RNA-binding</keyword>
<evidence type="ECO:0000256" key="1">
    <source>
        <dbReference type="ARBA" id="ARBA00022737"/>
    </source>
</evidence>
<evidence type="ECO:0000313" key="5">
    <source>
        <dbReference type="Proteomes" id="UP000887565"/>
    </source>
</evidence>